<feature type="region of interest" description="Disordered" evidence="3">
    <location>
        <begin position="233"/>
        <end position="257"/>
    </location>
</feature>
<accession>A0ABR0KHK8</accession>
<evidence type="ECO:0000313" key="5">
    <source>
        <dbReference type="EMBL" id="KAK5096537.1"/>
    </source>
</evidence>
<dbReference type="GO" id="GO:0160150">
    <property type="term" value="F:tRNA pseudouridine(13) synthase activity"/>
    <property type="evidence" value="ECO:0007669"/>
    <property type="project" value="UniProtKB-EC"/>
</dbReference>
<feature type="compositionally biased region" description="Basic and acidic residues" evidence="3">
    <location>
        <begin position="20"/>
        <end position="32"/>
    </location>
</feature>
<dbReference type="InterPro" id="IPR001656">
    <property type="entry name" value="PsdUridine_synth_TruD"/>
</dbReference>
<dbReference type="NCBIfam" id="TIGR00094">
    <property type="entry name" value="tRNA_TruD_broad"/>
    <property type="match status" value="1"/>
</dbReference>
<reference evidence="5 6" key="1">
    <citation type="submission" date="2023-08" db="EMBL/GenBank/DDBJ databases">
        <title>Black Yeasts Isolated from many extreme environments.</title>
        <authorList>
            <person name="Coleine C."/>
            <person name="Stajich J.E."/>
            <person name="Selbmann L."/>
        </authorList>
    </citation>
    <scope>NUCLEOTIDE SEQUENCE [LARGE SCALE GENOMIC DNA]</scope>
    <source>
        <strain evidence="5 6">CCFEE 5885</strain>
    </source>
</reference>
<dbReference type="InterPro" id="IPR042214">
    <property type="entry name" value="TruD_catalytic"/>
</dbReference>
<keyword evidence="6" id="KW-1185">Reference proteome</keyword>
<dbReference type="InterPro" id="IPR020103">
    <property type="entry name" value="PsdUridine_synth_cat_dom_sf"/>
</dbReference>
<keyword evidence="2 5" id="KW-0413">Isomerase</keyword>
<feature type="compositionally biased region" description="Polar residues" evidence="3">
    <location>
        <begin position="233"/>
        <end position="253"/>
    </location>
</feature>
<feature type="compositionally biased region" description="Polar residues" evidence="3">
    <location>
        <begin position="106"/>
        <end position="115"/>
    </location>
</feature>
<dbReference type="PANTHER" id="PTHR13326:SF21">
    <property type="entry name" value="PSEUDOURIDYLATE SYNTHASE PUS7L"/>
    <property type="match status" value="1"/>
</dbReference>
<organism evidence="5 6">
    <name type="scientific">Lithohypha guttulata</name>
    <dbReference type="NCBI Taxonomy" id="1690604"/>
    <lineage>
        <taxon>Eukaryota</taxon>
        <taxon>Fungi</taxon>
        <taxon>Dikarya</taxon>
        <taxon>Ascomycota</taxon>
        <taxon>Pezizomycotina</taxon>
        <taxon>Eurotiomycetes</taxon>
        <taxon>Chaetothyriomycetidae</taxon>
        <taxon>Chaetothyriales</taxon>
        <taxon>Trichomeriaceae</taxon>
        <taxon>Lithohypha</taxon>
    </lineage>
</organism>
<dbReference type="Proteomes" id="UP001345013">
    <property type="component" value="Unassembled WGS sequence"/>
</dbReference>
<name>A0ABR0KHK8_9EURO</name>
<evidence type="ECO:0000256" key="3">
    <source>
        <dbReference type="SAM" id="MobiDB-lite"/>
    </source>
</evidence>
<proteinExistence type="inferred from homology"/>
<protein>
    <submittedName>
        <fullName evidence="5">Multisubstrate pseudouridine synthase 7</fullName>
        <ecNumber evidence="5">5.4.99.27</ecNumber>
    </submittedName>
</protein>
<evidence type="ECO:0000259" key="4">
    <source>
        <dbReference type="PROSITE" id="PS50984"/>
    </source>
</evidence>
<gene>
    <name evidence="5" type="primary">PUS7</name>
    <name evidence="5" type="ORF">LTR24_002603</name>
</gene>
<dbReference type="Pfam" id="PF01142">
    <property type="entry name" value="TruD"/>
    <property type="match status" value="1"/>
</dbReference>
<feature type="region of interest" description="Disordered" evidence="3">
    <location>
        <begin position="1"/>
        <end position="40"/>
    </location>
</feature>
<comment type="caution">
    <text evidence="5">The sequence shown here is derived from an EMBL/GenBank/DDBJ whole genome shotgun (WGS) entry which is preliminary data.</text>
</comment>
<feature type="domain" description="TRUD" evidence="4">
    <location>
        <begin position="392"/>
        <end position="664"/>
    </location>
</feature>
<dbReference type="CDD" id="cd02576">
    <property type="entry name" value="PseudoU_synth_ScPUS7"/>
    <property type="match status" value="1"/>
</dbReference>
<dbReference type="SUPFAM" id="SSF55120">
    <property type="entry name" value="Pseudouridine synthase"/>
    <property type="match status" value="1"/>
</dbReference>
<dbReference type="PIRSF" id="PIRSF037016">
    <property type="entry name" value="Pseudouridin_synth_euk_prd"/>
    <property type="match status" value="1"/>
</dbReference>
<dbReference type="Gene3D" id="3.30.2350.20">
    <property type="entry name" value="TruD, catalytic domain"/>
    <property type="match status" value="2"/>
</dbReference>
<evidence type="ECO:0000256" key="2">
    <source>
        <dbReference type="ARBA" id="ARBA00023235"/>
    </source>
</evidence>
<feature type="region of interest" description="Disordered" evidence="3">
    <location>
        <begin position="93"/>
        <end position="149"/>
    </location>
</feature>
<dbReference type="PANTHER" id="PTHR13326">
    <property type="entry name" value="TRNA PSEUDOURIDINE SYNTHASE D"/>
    <property type="match status" value="1"/>
</dbReference>
<evidence type="ECO:0000313" key="6">
    <source>
        <dbReference type="Proteomes" id="UP001345013"/>
    </source>
</evidence>
<evidence type="ECO:0000256" key="1">
    <source>
        <dbReference type="ARBA" id="ARBA00007953"/>
    </source>
</evidence>
<dbReference type="InterPro" id="IPR011760">
    <property type="entry name" value="PsdUridine_synth_TruD_insert"/>
</dbReference>
<sequence>MTSQDEVAGALEPPTKRRRLSLEQSDKHEHNLEVSLPSMQAFSPEQKKEFEVGIQTYVNPRSEVLEGVLKQRYSDFIVNEILPNGEVVHLTSTKAPRQKQHKAVNDSAQLSTAQASGDEVSQRGEPTSEIVQQTSKANDPEQNANNLPDVAEADREKLVGYFNEDAVEDILKLYHSIKEHPSRKAHEHSTVRTAFTTDRSVRSQIHQHIREVFKSTIESSTDHDGVLILKAANTNSRGKQQGNSWNRPQNKNQRPGKLGWLDRGGEYLHFTIYKENKDTMEVVSWLTRNLKCNAKSFQFAGTKDRRAVTTQRCSAYRIEAERLEAQNRTLRGSKVGDFEYHHQGLELGDLSGNEFVITLRDCKISNAENAFTNLDAFTQDLQTRMQSLHSNGYINYYGQQRFGTFSTRTDVIGRYILQENFQAACDAILTFQQDALDAAQQQDSTTTIGQDDKNRALAIHTWRRDKTLNAALDILPRKFSAEAQLMRHLTKQPSDYLGALMTIQRNLRLMYVHAHQSYIWNMAATNRMKLYGSKVVPGDLVLVNEHKDKATSLNDTTTSTVTATDADGEQIIDPAPHDRAAQSDDIFERARALTENETTSGAYTIFDIVLPQPGHDILYPNNESGAYYKTFMSTPEGGELDPHNMRRKHREFSLSGSYRKVVGRIGQEFSVEAHRYTADNEQLVKTDLDNLYTDRDSHANGASGGHETPEKSDEILVRQGDKIAAVLKFQLGASQYATVALRELSKGGIAQYKPDFSGGR</sequence>
<feature type="compositionally biased region" description="Polar residues" evidence="3">
    <location>
        <begin position="129"/>
        <end position="146"/>
    </location>
</feature>
<dbReference type="EC" id="5.4.99.27" evidence="5"/>
<dbReference type="PROSITE" id="PS50984">
    <property type="entry name" value="TRUD"/>
    <property type="match status" value="1"/>
</dbReference>
<dbReference type="EMBL" id="JAVRRG010000022">
    <property type="protein sequence ID" value="KAK5096537.1"/>
    <property type="molecule type" value="Genomic_DNA"/>
</dbReference>
<comment type="similarity">
    <text evidence="1">Belongs to the pseudouridine synthase TruD family.</text>
</comment>